<name>A0ABQ7GAQ9_DUNSA</name>
<accession>A0ABQ7GAQ9</accession>
<keyword evidence="2" id="KW-1185">Reference proteome</keyword>
<dbReference type="EMBL" id="MU069928">
    <property type="protein sequence ID" value="KAF5831696.1"/>
    <property type="molecule type" value="Genomic_DNA"/>
</dbReference>
<evidence type="ECO:0000313" key="2">
    <source>
        <dbReference type="Proteomes" id="UP000815325"/>
    </source>
</evidence>
<dbReference type="Proteomes" id="UP000815325">
    <property type="component" value="Unassembled WGS sequence"/>
</dbReference>
<proteinExistence type="predicted"/>
<gene>
    <name evidence="1" type="ORF">DUNSADRAFT_12718</name>
</gene>
<protein>
    <recommendedName>
        <fullName evidence="3">Encoded protein</fullName>
    </recommendedName>
</protein>
<comment type="caution">
    <text evidence="1">The sequence shown here is derived from an EMBL/GenBank/DDBJ whole genome shotgun (WGS) entry which is preliminary data.</text>
</comment>
<evidence type="ECO:0000313" key="1">
    <source>
        <dbReference type="EMBL" id="KAF5831696.1"/>
    </source>
</evidence>
<sequence>MDKEKIEKLGQLRAWLLVCPPFTMYILHSFDIGTRSALPGCRKVGKKDHELMSINSCQAIAEHIQTHRHRPVPEGWSVCWPPVFDKKGSKEL</sequence>
<evidence type="ECO:0008006" key="3">
    <source>
        <dbReference type="Google" id="ProtNLM"/>
    </source>
</evidence>
<reference evidence="1" key="1">
    <citation type="submission" date="2017-08" db="EMBL/GenBank/DDBJ databases">
        <authorList>
            <person name="Polle J.E."/>
            <person name="Barry K."/>
            <person name="Cushman J."/>
            <person name="Schmutz J."/>
            <person name="Tran D."/>
            <person name="Hathwaick L.T."/>
            <person name="Yim W.C."/>
            <person name="Jenkins J."/>
            <person name="Mckie-Krisberg Z.M."/>
            <person name="Prochnik S."/>
            <person name="Lindquist E."/>
            <person name="Dockter R.B."/>
            <person name="Adam C."/>
            <person name="Molina H."/>
            <person name="Bunkerborg J."/>
            <person name="Jin E."/>
            <person name="Buchheim M."/>
            <person name="Magnuson J."/>
        </authorList>
    </citation>
    <scope>NUCLEOTIDE SEQUENCE</scope>
    <source>
        <strain evidence="1">CCAP 19/18</strain>
    </source>
</reference>
<organism evidence="1 2">
    <name type="scientific">Dunaliella salina</name>
    <name type="common">Green alga</name>
    <name type="synonym">Protococcus salinus</name>
    <dbReference type="NCBI Taxonomy" id="3046"/>
    <lineage>
        <taxon>Eukaryota</taxon>
        <taxon>Viridiplantae</taxon>
        <taxon>Chlorophyta</taxon>
        <taxon>core chlorophytes</taxon>
        <taxon>Chlorophyceae</taxon>
        <taxon>CS clade</taxon>
        <taxon>Chlamydomonadales</taxon>
        <taxon>Dunaliellaceae</taxon>
        <taxon>Dunaliella</taxon>
    </lineage>
</organism>